<keyword evidence="3" id="KW-1185">Reference proteome</keyword>
<evidence type="ECO:0000313" key="3">
    <source>
        <dbReference type="Proteomes" id="UP000324222"/>
    </source>
</evidence>
<dbReference type="AlphaFoldDB" id="A0A5B7FXR3"/>
<feature type="region of interest" description="Disordered" evidence="1">
    <location>
        <begin position="26"/>
        <end position="61"/>
    </location>
</feature>
<sequence>MKTLCRNYLRCRRLVHQCRQLNNTAALPHQGPTAGLGGGGVRGGGVEGMISRRRLDPCQHR</sequence>
<accession>A0A5B7FXR3</accession>
<protein>
    <submittedName>
        <fullName evidence="2">Uncharacterized protein</fullName>
    </submittedName>
</protein>
<evidence type="ECO:0000256" key="1">
    <source>
        <dbReference type="SAM" id="MobiDB-lite"/>
    </source>
</evidence>
<organism evidence="2 3">
    <name type="scientific">Portunus trituberculatus</name>
    <name type="common">Swimming crab</name>
    <name type="synonym">Neptunus trituberculatus</name>
    <dbReference type="NCBI Taxonomy" id="210409"/>
    <lineage>
        <taxon>Eukaryota</taxon>
        <taxon>Metazoa</taxon>
        <taxon>Ecdysozoa</taxon>
        <taxon>Arthropoda</taxon>
        <taxon>Crustacea</taxon>
        <taxon>Multicrustacea</taxon>
        <taxon>Malacostraca</taxon>
        <taxon>Eumalacostraca</taxon>
        <taxon>Eucarida</taxon>
        <taxon>Decapoda</taxon>
        <taxon>Pleocyemata</taxon>
        <taxon>Brachyura</taxon>
        <taxon>Eubrachyura</taxon>
        <taxon>Portunoidea</taxon>
        <taxon>Portunidae</taxon>
        <taxon>Portuninae</taxon>
        <taxon>Portunus</taxon>
    </lineage>
</organism>
<proteinExistence type="predicted"/>
<gene>
    <name evidence="2" type="ORF">E2C01_043597</name>
</gene>
<dbReference type="Proteomes" id="UP000324222">
    <property type="component" value="Unassembled WGS sequence"/>
</dbReference>
<feature type="compositionally biased region" description="Gly residues" evidence="1">
    <location>
        <begin position="34"/>
        <end position="47"/>
    </location>
</feature>
<name>A0A5B7FXR3_PORTR</name>
<evidence type="ECO:0000313" key="2">
    <source>
        <dbReference type="EMBL" id="MPC49783.1"/>
    </source>
</evidence>
<comment type="caution">
    <text evidence="2">The sequence shown here is derived from an EMBL/GenBank/DDBJ whole genome shotgun (WGS) entry which is preliminary data.</text>
</comment>
<reference evidence="2 3" key="1">
    <citation type="submission" date="2019-05" db="EMBL/GenBank/DDBJ databases">
        <title>Another draft genome of Portunus trituberculatus and its Hox gene families provides insights of decapod evolution.</title>
        <authorList>
            <person name="Jeong J.-H."/>
            <person name="Song I."/>
            <person name="Kim S."/>
            <person name="Choi T."/>
            <person name="Kim D."/>
            <person name="Ryu S."/>
            <person name="Kim W."/>
        </authorList>
    </citation>
    <scope>NUCLEOTIDE SEQUENCE [LARGE SCALE GENOMIC DNA]</scope>
    <source>
        <tissue evidence="2">Muscle</tissue>
    </source>
</reference>
<dbReference type="EMBL" id="VSRR010009093">
    <property type="protein sequence ID" value="MPC49783.1"/>
    <property type="molecule type" value="Genomic_DNA"/>
</dbReference>